<feature type="domain" description="CoV 3a-like viroporin CD" evidence="8">
    <location>
        <begin position="127"/>
        <end position="202"/>
    </location>
</feature>
<evidence type="ECO:0000256" key="5">
    <source>
        <dbReference type="ARBA" id="ARBA00023136"/>
    </source>
</evidence>
<dbReference type="InterPro" id="IPR004293">
    <property type="entry name" value="Coronavirus_Orf3a/b"/>
</dbReference>
<dbReference type="InterPro" id="IPR046445">
    <property type="entry name" value="a/bCoV_VIROPORIN_3A-like_TM"/>
</dbReference>
<comment type="subcellular location">
    <subcellularLocation>
        <location evidence="1">Host membrane</location>
        <topology evidence="1">Multi-pass membrane protein</topology>
    </subcellularLocation>
</comment>
<accession>A0A8T9E961</accession>
<evidence type="ECO:0000313" key="9">
    <source>
        <dbReference type="EMBL" id="UNA01399.1"/>
    </source>
</evidence>
<evidence type="ECO:0000259" key="7">
    <source>
        <dbReference type="PROSITE" id="PS51966"/>
    </source>
</evidence>
<dbReference type="PROSITE" id="PS51967">
    <property type="entry name" value="COV_VIROPORIN_3A_CD"/>
    <property type="match status" value="1"/>
</dbReference>
<dbReference type="EMBL" id="OM480510">
    <property type="protein sequence ID" value="UNA01399.1"/>
    <property type="molecule type" value="Genomic_RNA"/>
</dbReference>
<keyword evidence="4 6" id="KW-1133">Transmembrane helix</keyword>
<feature type="transmembrane region" description="Helical" evidence="6">
    <location>
        <begin position="37"/>
        <end position="59"/>
    </location>
</feature>
<organism evidence="9">
    <name type="scientific">Civet coronavirus HKU8</name>
    <dbReference type="NCBI Taxonomy" id="2919017"/>
    <lineage>
        <taxon>Viruses</taxon>
        <taxon>Riboviria</taxon>
        <taxon>Orthornavirae</taxon>
        <taxon>Pisuviricota</taxon>
        <taxon>Pisoniviricetes</taxon>
        <taxon>Nidovirales</taxon>
        <taxon>Cornidovirineae</taxon>
        <taxon>Coronaviridae</taxon>
        <taxon>Coronavirinae</taxon>
    </lineage>
</organism>
<sequence length="222" mass="25187">MFGGLFTYSIESVRTAVKELNLPPEKEHVILEHVVPVAHATSFAGYLLTSLFVFYFALFKAATVKGNYACLVARILLILVYCPFIAYCGAYLDSCIIFVALLARFCWTGYYSVRYRTLLFLILNDTTLAFINGKAWYHAHGPYLVLPGGEHHVQFGPHLIPFVYSKNFFVAVRGVNDENLELVRRVELNDGSLFHIFAREPVVGVVNMNFTEIQLYEDVNID</sequence>
<evidence type="ECO:0000256" key="3">
    <source>
        <dbReference type="ARBA" id="ARBA00022870"/>
    </source>
</evidence>
<protein>
    <submittedName>
        <fullName evidence="9">Orf3</fullName>
    </submittedName>
</protein>
<reference evidence="9" key="1">
    <citation type="submission" date="2022-02" db="EMBL/GenBank/DDBJ databases">
        <authorList>
            <person name="He W.-T."/>
            <person name="Hou X."/>
            <person name="Zhao J."/>
        </authorList>
    </citation>
    <scope>NUCLEOTIDE SEQUENCE</scope>
    <source>
        <strain evidence="9">HuN-FNA1</strain>
    </source>
</reference>
<evidence type="ECO:0000256" key="6">
    <source>
        <dbReference type="SAM" id="Phobius"/>
    </source>
</evidence>
<feature type="domain" description="CoV 3a-like viroporin TM" evidence="7">
    <location>
        <begin position="33"/>
        <end position="123"/>
    </location>
</feature>
<keyword evidence="5 6" id="KW-0472">Membrane</keyword>
<dbReference type="GO" id="GO:0033644">
    <property type="term" value="C:host cell membrane"/>
    <property type="evidence" value="ECO:0007669"/>
    <property type="project" value="UniProtKB-SubCell"/>
</dbReference>
<evidence type="ECO:0000256" key="4">
    <source>
        <dbReference type="ARBA" id="ARBA00022989"/>
    </source>
</evidence>
<evidence type="ECO:0000256" key="2">
    <source>
        <dbReference type="ARBA" id="ARBA00022692"/>
    </source>
</evidence>
<keyword evidence="3" id="KW-1043">Host membrane</keyword>
<evidence type="ECO:0000259" key="8">
    <source>
        <dbReference type="PROSITE" id="PS51967"/>
    </source>
</evidence>
<feature type="transmembrane region" description="Helical" evidence="6">
    <location>
        <begin position="71"/>
        <end position="90"/>
    </location>
</feature>
<dbReference type="PROSITE" id="PS51966">
    <property type="entry name" value="COV_VIROPORIN_3A_TM"/>
    <property type="match status" value="1"/>
</dbReference>
<proteinExistence type="predicted"/>
<dbReference type="Pfam" id="PF03053">
    <property type="entry name" value="Corona_NS3b"/>
    <property type="match status" value="1"/>
</dbReference>
<name>A0A8T9E961_9NIDO</name>
<evidence type="ECO:0000256" key="1">
    <source>
        <dbReference type="ARBA" id="ARBA00004301"/>
    </source>
</evidence>
<dbReference type="InterPro" id="IPR046446">
    <property type="entry name" value="a/bCoV_VIROPORIN_3A-like_CD"/>
</dbReference>
<keyword evidence="2 6" id="KW-0812">Transmembrane</keyword>